<comment type="caution">
    <text evidence="2">The sequence shown here is derived from an EMBL/GenBank/DDBJ whole genome shotgun (WGS) entry which is preliminary data.</text>
</comment>
<dbReference type="Pfam" id="PF04488">
    <property type="entry name" value="Gly_transf_sug"/>
    <property type="match status" value="1"/>
</dbReference>
<dbReference type="Gene3D" id="3.90.550.10">
    <property type="entry name" value="Spore Coat Polysaccharide Biosynthesis Protein SpsA, Chain A"/>
    <property type="match status" value="1"/>
</dbReference>
<dbReference type="PANTHER" id="PTHR32385">
    <property type="entry name" value="MANNOSYL PHOSPHORYLINOSITOL CERAMIDE SYNTHASE"/>
    <property type="match status" value="1"/>
</dbReference>
<keyword evidence="3" id="KW-1185">Reference proteome</keyword>
<gene>
    <name evidence="2" type="ORF">ACFSX5_03230</name>
</gene>
<dbReference type="PANTHER" id="PTHR32385:SF15">
    <property type="entry name" value="INOSITOL PHOSPHOCERAMIDE MANNOSYLTRANSFERASE 1"/>
    <property type="match status" value="1"/>
</dbReference>
<organism evidence="2 3">
    <name type="scientific">Devosia albogilva</name>
    <dbReference type="NCBI Taxonomy" id="429726"/>
    <lineage>
        <taxon>Bacteria</taxon>
        <taxon>Pseudomonadati</taxon>
        <taxon>Pseudomonadota</taxon>
        <taxon>Alphaproteobacteria</taxon>
        <taxon>Hyphomicrobiales</taxon>
        <taxon>Devosiaceae</taxon>
        <taxon>Devosia</taxon>
    </lineage>
</organism>
<proteinExistence type="predicted"/>
<dbReference type="InterPro" id="IPR007577">
    <property type="entry name" value="GlycoTrfase_DXD_sugar-bd_CS"/>
</dbReference>
<reference evidence="3" key="1">
    <citation type="journal article" date="2019" name="Int. J. Syst. Evol. Microbiol.">
        <title>The Global Catalogue of Microorganisms (GCM) 10K type strain sequencing project: providing services to taxonomists for standard genome sequencing and annotation.</title>
        <authorList>
            <consortium name="The Broad Institute Genomics Platform"/>
            <consortium name="The Broad Institute Genome Sequencing Center for Infectious Disease"/>
            <person name="Wu L."/>
            <person name="Ma J."/>
        </authorList>
    </citation>
    <scope>NUCLEOTIDE SEQUENCE [LARGE SCALE GENOMIC DNA]</scope>
    <source>
        <strain evidence="3">CCM 7427</strain>
    </source>
</reference>
<evidence type="ECO:0000313" key="2">
    <source>
        <dbReference type="EMBL" id="MFD2646802.1"/>
    </source>
</evidence>
<evidence type="ECO:0000313" key="3">
    <source>
        <dbReference type="Proteomes" id="UP001597521"/>
    </source>
</evidence>
<dbReference type="SUPFAM" id="SSF53448">
    <property type="entry name" value="Nucleotide-diphospho-sugar transferases"/>
    <property type="match status" value="1"/>
</dbReference>
<dbReference type="Proteomes" id="UP001597521">
    <property type="component" value="Unassembled WGS sequence"/>
</dbReference>
<dbReference type="InterPro" id="IPR029044">
    <property type="entry name" value="Nucleotide-diphossugar_trans"/>
</dbReference>
<dbReference type="Gene3D" id="3.90.550.20">
    <property type="match status" value="1"/>
</dbReference>
<protein>
    <submittedName>
        <fullName evidence="2">Glycosyltransferase family 32 protein</fullName>
    </submittedName>
</protein>
<dbReference type="RefSeq" id="WP_386831719.1">
    <property type="nucleotide sequence ID" value="NZ_JBHUNP010000001.1"/>
</dbReference>
<dbReference type="InterPro" id="IPR051706">
    <property type="entry name" value="Glycosyltransferase_domain"/>
</dbReference>
<evidence type="ECO:0000256" key="1">
    <source>
        <dbReference type="ARBA" id="ARBA00022679"/>
    </source>
</evidence>
<name>A0ABW5QGC1_9HYPH</name>
<sequence length="508" mass="56582">MSIPKIIHFTWKTKTLTKFAQRTWDEWARTHPDWELKLWDDADIRALVAEHYPEHLAVFDGYGSGIFRADAWRFFVLHHEGGIYADLDMLPKGKIDRLCAETACFVGAEPEIHVEENDGRYRGMPFVLCNAFMGSVPGHVFWQRCIDALARCSATSDVVDATGPRFVNGVALCAPREERPDVLLPNLWSPLSGWGTPSPTSDAYAEALEQQFRIIGRGEPALVSHLWRNSWFMPVYYKGPQFWRLPNQIQWWWRGRRNKALASTEFSRPERSYDRQLQVAPFDWPELFVAVDLAAGAEEIAAVLVQSSYPKSKISIGLFGGAPDLVGTMSTALAEAGLGFEVYPAEAEAARRRNAMLDAARGRDCVLLDGRLQSMPEGTLEALVTAGRPVMTLEVVGADGEDRNEATMLYNKDIFKSLYRSGGREGDMQVAAGSTAKPLRDFRYLNVAPVTIVGADVLLVRNEVIAAGVRFPEEAYKAHRGSRAFALAVRDAGFEVAALPNRTVVTSR</sequence>
<accession>A0ABW5QGC1</accession>
<keyword evidence="1" id="KW-0808">Transferase</keyword>
<dbReference type="EMBL" id="JBHUNP010000001">
    <property type="protein sequence ID" value="MFD2646802.1"/>
    <property type="molecule type" value="Genomic_DNA"/>
</dbReference>